<dbReference type="InterPro" id="IPR015421">
    <property type="entry name" value="PyrdxlP-dep_Trfase_major"/>
</dbReference>
<dbReference type="Gene3D" id="3.40.640.10">
    <property type="entry name" value="Type I PLP-dependent aspartate aminotransferase-like (Major domain)"/>
    <property type="match status" value="1"/>
</dbReference>
<reference evidence="6 7" key="1">
    <citation type="submission" date="2018-07" db="EMBL/GenBank/DDBJ databases">
        <title>Dyella monticola sp. nov. and Dyella psychrodurans sp. nov. isolated from monsoon evergreen broad-leaved forest soil of Dinghu Mountain, China.</title>
        <authorList>
            <person name="Gao Z."/>
            <person name="Qiu L."/>
        </authorList>
    </citation>
    <scope>NUCLEOTIDE SEQUENCE [LARGE SCALE GENOMIC DNA]</scope>
    <source>
        <strain evidence="6 7">4G-K06</strain>
    </source>
</reference>
<feature type="modified residue" description="N6-(pyridoxal phosphate)lysine" evidence="4">
    <location>
        <position position="191"/>
    </location>
</feature>
<evidence type="ECO:0000256" key="3">
    <source>
        <dbReference type="PIRSR" id="PIRSR000390-1"/>
    </source>
</evidence>
<keyword evidence="1 4" id="KW-0663">Pyridoxal phosphate</keyword>
<comment type="similarity">
    <text evidence="2 5">Belongs to the DegT/DnrJ/EryC1 family.</text>
</comment>
<name>A0A370WT64_9GAMM</name>
<dbReference type="PANTHER" id="PTHR30244:SF34">
    <property type="entry name" value="DTDP-4-AMINO-4,6-DIDEOXYGALACTOSE TRANSAMINASE"/>
    <property type="match status" value="1"/>
</dbReference>
<dbReference type="PIRSF" id="PIRSF000390">
    <property type="entry name" value="PLP_StrS"/>
    <property type="match status" value="1"/>
</dbReference>
<proteinExistence type="inferred from homology"/>
<evidence type="ECO:0000256" key="1">
    <source>
        <dbReference type="ARBA" id="ARBA00022898"/>
    </source>
</evidence>
<evidence type="ECO:0000313" key="6">
    <source>
        <dbReference type="EMBL" id="RDS79359.1"/>
    </source>
</evidence>
<keyword evidence="7" id="KW-1185">Reference proteome</keyword>
<protein>
    <submittedName>
        <fullName evidence="6">DegT/DnrJ/EryC1/StrS aminotransferase family protein</fullName>
    </submittedName>
</protein>
<evidence type="ECO:0000256" key="5">
    <source>
        <dbReference type="RuleBase" id="RU004508"/>
    </source>
</evidence>
<dbReference type="InterPro" id="IPR015424">
    <property type="entry name" value="PyrdxlP-dep_Trfase"/>
</dbReference>
<dbReference type="Gene3D" id="3.90.1150.10">
    <property type="entry name" value="Aspartate Aminotransferase, domain 1"/>
    <property type="match status" value="1"/>
</dbReference>
<evidence type="ECO:0000256" key="2">
    <source>
        <dbReference type="ARBA" id="ARBA00037999"/>
    </source>
</evidence>
<dbReference type="GO" id="GO:0008483">
    <property type="term" value="F:transaminase activity"/>
    <property type="evidence" value="ECO:0007669"/>
    <property type="project" value="UniProtKB-KW"/>
</dbReference>
<dbReference type="SUPFAM" id="SSF53383">
    <property type="entry name" value="PLP-dependent transferases"/>
    <property type="match status" value="1"/>
</dbReference>
<dbReference type="EMBL" id="QRBE01000014">
    <property type="protein sequence ID" value="RDS79359.1"/>
    <property type="molecule type" value="Genomic_DNA"/>
</dbReference>
<dbReference type="Proteomes" id="UP000254258">
    <property type="component" value="Unassembled WGS sequence"/>
</dbReference>
<dbReference type="InterPro" id="IPR015422">
    <property type="entry name" value="PyrdxlP-dep_Trfase_small"/>
</dbReference>
<dbReference type="Pfam" id="PF01041">
    <property type="entry name" value="DegT_DnrJ_EryC1"/>
    <property type="match status" value="1"/>
</dbReference>
<dbReference type="GO" id="GO:0000271">
    <property type="term" value="P:polysaccharide biosynthetic process"/>
    <property type="evidence" value="ECO:0007669"/>
    <property type="project" value="TreeGrafter"/>
</dbReference>
<feature type="active site" description="Proton acceptor" evidence="3">
    <location>
        <position position="191"/>
    </location>
</feature>
<keyword evidence="6" id="KW-0808">Transferase</keyword>
<dbReference type="CDD" id="cd00616">
    <property type="entry name" value="AHBA_syn"/>
    <property type="match status" value="1"/>
</dbReference>
<dbReference type="AlphaFoldDB" id="A0A370WT64"/>
<dbReference type="RefSeq" id="WP_115497104.1">
    <property type="nucleotide sequence ID" value="NZ_QRBE01000014.1"/>
</dbReference>
<organism evidence="6 7">
    <name type="scientific">Dyella monticola</name>
    <dbReference type="NCBI Taxonomy" id="1927958"/>
    <lineage>
        <taxon>Bacteria</taxon>
        <taxon>Pseudomonadati</taxon>
        <taxon>Pseudomonadota</taxon>
        <taxon>Gammaproteobacteria</taxon>
        <taxon>Lysobacterales</taxon>
        <taxon>Rhodanobacteraceae</taxon>
        <taxon>Dyella</taxon>
    </lineage>
</organism>
<accession>A0A370WT64</accession>
<dbReference type="InterPro" id="IPR000653">
    <property type="entry name" value="DegT/StrS_aminotransferase"/>
</dbReference>
<gene>
    <name evidence="6" type="ORF">DWU98_18300</name>
</gene>
<evidence type="ECO:0000313" key="7">
    <source>
        <dbReference type="Proteomes" id="UP000254258"/>
    </source>
</evidence>
<dbReference type="GO" id="GO:0030170">
    <property type="term" value="F:pyridoxal phosphate binding"/>
    <property type="evidence" value="ECO:0007669"/>
    <property type="project" value="TreeGrafter"/>
</dbReference>
<dbReference type="PANTHER" id="PTHR30244">
    <property type="entry name" value="TRANSAMINASE"/>
    <property type="match status" value="1"/>
</dbReference>
<comment type="caution">
    <text evidence="6">The sequence shown here is derived from an EMBL/GenBank/DDBJ whole genome shotgun (WGS) entry which is preliminary data.</text>
</comment>
<dbReference type="OrthoDB" id="9804264at2"/>
<sequence>MAHDSDSLPFLVFGAPHIGEAEIDEALACLRSGWLGTGPRVAQFEQDFAVFRGVKATQVAAVNSCTAALHVSMLAAGIEAGSEVITTPLTFCATVNAILHAGLVPVLADVDPQTQNIDPDAIEAAITPRTRAILPVHFAGRPCAMDRIMALARKHDLVVIEDCAHAVEAQFNGLPLGTFGDFGCFSFYVTKNVATGEGGMIVGRSDEQIARSKVLALHGMSKDAWHRFGDQGYKHYQVVECGFKYNMMDLQAAIGLHQLARVEESWLRRDAIWKRYDAGFAQLPIGLPSPAEAGTRHGRHLYTVMIDNDRCGISRDGFLDAMNAAKIGTGVHYLSVPEHPYYQQRFGWRPEQWPHAMKLGRETVSLPLSPALSDADVTRVIDTVHGILVGK</sequence>
<evidence type="ECO:0000256" key="4">
    <source>
        <dbReference type="PIRSR" id="PIRSR000390-2"/>
    </source>
</evidence>
<keyword evidence="6" id="KW-0032">Aminotransferase</keyword>